<sequence length="162" mass="18364">MDDSNKASLKSWRSQKARRVTRSVLGAEVLAFVEALDEAYILRHLLNDLLGTCVPIEVYTDSKSIFDTVMKANVPQEKRLVIDLASIRENYRTDETQRIGFVSKQAKPCRCSDKAGEVRAFVGVFDHWNSSFDVNEYIDNAAPLTGEGQSKEHSRRVKINRN</sequence>
<dbReference type="AlphaFoldDB" id="A0A7S0BSR8"/>
<evidence type="ECO:0000313" key="1">
    <source>
        <dbReference type="EMBL" id="CAD8402448.1"/>
    </source>
</evidence>
<organism evidence="1">
    <name type="scientific">Rhodosorus marinus</name>
    <dbReference type="NCBI Taxonomy" id="101924"/>
    <lineage>
        <taxon>Eukaryota</taxon>
        <taxon>Rhodophyta</taxon>
        <taxon>Stylonematophyceae</taxon>
        <taxon>Stylonematales</taxon>
        <taxon>Stylonemataceae</taxon>
        <taxon>Rhodosorus</taxon>
    </lineage>
</organism>
<name>A0A7S0BSR8_9RHOD</name>
<reference evidence="1" key="1">
    <citation type="submission" date="2021-01" db="EMBL/GenBank/DDBJ databases">
        <authorList>
            <person name="Corre E."/>
            <person name="Pelletier E."/>
            <person name="Niang G."/>
            <person name="Scheremetjew M."/>
            <person name="Finn R."/>
            <person name="Kale V."/>
            <person name="Holt S."/>
            <person name="Cochrane G."/>
            <person name="Meng A."/>
            <person name="Brown T."/>
            <person name="Cohen L."/>
        </authorList>
    </citation>
    <scope>NUCLEOTIDE SEQUENCE</scope>
    <source>
        <strain evidence="1">UTEX LB 2760</strain>
    </source>
</reference>
<dbReference type="EMBL" id="HBEK01022657">
    <property type="protein sequence ID" value="CAD8402448.1"/>
    <property type="molecule type" value="Transcribed_RNA"/>
</dbReference>
<gene>
    <name evidence="1" type="ORF">RMAR0315_LOCUS12453</name>
</gene>
<proteinExistence type="predicted"/>
<accession>A0A7S0BSR8</accession>
<protein>
    <submittedName>
        <fullName evidence="1">Uncharacterized protein</fullName>
    </submittedName>
</protein>